<proteinExistence type="predicted"/>
<dbReference type="EMBL" id="DWYA01000035">
    <property type="protein sequence ID" value="HJB39451.1"/>
    <property type="molecule type" value="Genomic_DNA"/>
</dbReference>
<gene>
    <name evidence="1" type="ORF">H9943_03535</name>
</gene>
<feature type="non-terminal residue" evidence="1">
    <location>
        <position position="1"/>
    </location>
</feature>
<evidence type="ECO:0000313" key="2">
    <source>
        <dbReference type="Proteomes" id="UP000824209"/>
    </source>
</evidence>
<protein>
    <submittedName>
        <fullName evidence="1">Serine/threonine protein phosphatase</fullName>
    </submittedName>
</protein>
<evidence type="ECO:0000313" key="1">
    <source>
        <dbReference type="EMBL" id="HJB39451.1"/>
    </source>
</evidence>
<dbReference type="SUPFAM" id="SSF56300">
    <property type="entry name" value="Metallo-dependent phosphatases"/>
    <property type="match status" value="1"/>
</dbReference>
<dbReference type="Proteomes" id="UP000824209">
    <property type="component" value="Unassembled WGS sequence"/>
</dbReference>
<reference evidence="1" key="2">
    <citation type="submission" date="2021-04" db="EMBL/GenBank/DDBJ databases">
        <authorList>
            <person name="Gilroy R."/>
        </authorList>
    </citation>
    <scope>NUCLEOTIDE SEQUENCE</scope>
    <source>
        <strain evidence="1">ChiBcec8-14828</strain>
    </source>
</reference>
<dbReference type="AlphaFoldDB" id="A0A9D2M2I3"/>
<comment type="caution">
    <text evidence="1">The sequence shown here is derived from an EMBL/GenBank/DDBJ whole genome shotgun (WGS) entry which is preliminary data.</text>
</comment>
<reference evidence="1" key="1">
    <citation type="journal article" date="2021" name="PeerJ">
        <title>Extensive microbial diversity within the chicken gut microbiome revealed by metagenomics and culture.</title>
        <authorList>
            <person name="Gilroy R."/>
            <person name="Ravi A."/>
            <person name="Getino M."/>
            <person name="Pursley I."/>
            <person name="Horton D.L."/>
            <person name="Alikhan N.F."/>
            <person name="Baker D."/>
            <person name="Gharbi K."/>
            <person name="Hall N."/>
            <person name="Watson M."/>
            <person name="Adriaenssens E.M."/>
            <person name="Foster-Nyarko E."/>
            <person name="Jarju S."/>
            <person name="Secka A."/>
            <person name="Antonio M."/>
            <person name="Oren A."/>
            <person name="Chaudhuri R.R."/>
            <person name="La Ragione R."/>
            <person name="Hildebrand F."/>
            <person name="Pallen M.J."/>
        </authorList>
    </citation>
    <scope>NUCLEOTIDE SEQUENCE</scope>
    <source>
        <strain evidence="1">ChiBcec8-14828</strain>
    </source>
</reference>
<dbReference type="InterPro" id="IPR029052">
    <property type="entry name" value="Metallo-depent_PP-like"/>
</dbReference>
<accession>A0A9D2M2I3</accession>
<sequence length="66" mass="7497">FLHYPPIYPNANAQEVVSILHEFDVKRCFYGHLHGGSIRYAVQGCVDGVEYRLVSADSLRFCPVKI</sequence>
<organism evidence="1 2">
    <name type="scientific">Candidatus Ruthenibacterium avium</name>
    <dbReference type="NCBI Taxonomy" id="2838751"/>
    <lineage>
        <taxon>Bacteria</taxon>
        <taxon>Bacillati</taxon>
        <taxon>Bacillota</taxon>
        <taxon>Clostridia</taxon>
        <taxon>Eubacteriales</taxon>
        <taxon>Oscillospiraceae</taxon>
        <taxon>Ruthenibacterium</taxon>
    </lineage>
</organism>
<name>A0A9D2M2I3_9FIRM</name>